<dbReference type="InterPro" id="IPR004113">
    <property type="entry name" value="FAD-bd_oxidored_4_C"/>
</dbReference>
<dbReference type="Gene3D" id="3.30.465.10">
    <property type="match status" value="1"/>
</dbReference>
<evidence type="ECO:0000313" key="6">
    <source>
        <dbReference type="EMBL" id="WRL45185.1"/>
    </source>
</evidence>
<keyword evidence="7" id="KW-1185">Reference proteome</keyword>
<proteinExistence type="predicted"/>
<dbReference type="InterPro" id="IPR036318">
    <property type="entry name" value="FAD-bd_PCMH-like_sf"/>
</dbReference>
<dbReference type="PANTHER" id="PTHR42934:SF1">
    <property type="entry name" value="GLYCOLATE OXIDASE SUBUNIT GLCD"/>
    <property type="match status" value="1"/>
</dbReference>
<organism evidence="6 7">
    <name type="scientific">Aromatoleum evansii</name>
    <name type="common">Azoarcus evansii</name>
    <dbReference type="NCBI Taxonomy" id="59406"/>
    <lineage>
        <taxon>Bacteria</taxon>
        <taxon>Pseudomonadati</taxon>
        <taxon>Pseudomonadota</taxon>
        <taxon>Betaproteobacteria</taxon>
        <taxon>Rhodocyclales</taxon>
        <taxon>Rhodocyclaceae</taxon>
        <taxon>Aromatoleum</taxon>
    </lineage>
</organism>
<gene>
    <name evidence="6" type="ORF">U5817_18515</name>
</gene>
<evidence type="ECO:0000256" key="4">
    <source>
        <dbReference type="ARBA" id="ARBA00023002"/>
    </source>
</evidence>
<dbReference type="RefSeq" id="WP_407278380.1">
    <property type="nucleotide sequence ID" value="NZ_CP141259.1"/>
</dbReference>
<evidence type="ECO:0000256" key="2">
    <source>
        <dbReference type="ARBA" id="ARBA00022630"/>
    </source>
</evidence>
<comment type="cofactor">
    <cofactor evidence="1">
        <name>FAD</name>
        <dbReference type="ChEBI" id="CHEBI:57692"/>
    </cofactor>
</comment>
<dbReference type="InterPro" id="IPR016166">
    <property type="entry name" value="FAD-bd_PCMH"/>
</dbReference>
<dbReference type="InterPro" id="IPR016171">
    <property type="entry name" value="Vanillyl_alc_oxidase_C-sub2"/>
</dbReference>
<dbReference type="InterPro" id="IPR051914">
    <property type="entry name" value="FAD-linked_OxidoTrans_Type4"/>
</dbReference>
<dbReference type="Pfam" id="PF02913">
    <property type="entry name" value="FAD-oxidase_C"/>
    <property type="match status" value="1"/>
</dbReference>
<dbReference type="InterPro" id="IPR016169">
    <property type="entry name" value="FAD-bd_PCMH_sub2"/>
</dbReference>
<evidence type="ECO:0000256" key="1">
    <source>
        <dbReference type="ARBA" id="ARBA00001974"/>
    </source>
</evidence>
<keyword evidence="4" id="KW-0560">Oxidoreductase</keyword>
<dbReference type="EMBL" id="CP141259">
    <property type="protein sequence ID" value="WRL45185.1"/>
    <property type="molecule type" value="Genomic_DNA"/>
</dbReference>
<evidence type="ECO:0000256" key="3">
    <source>
        <dbReference type="ARBA" id="ARBA00022827"/>
    </source>
</evidence>
<dbReference type="InterPro" id="IPR006094">
    <property type="entry name" value="Oxid_FAD_bind_N"/>
</dbReference>
<dbReference type="Proteomes" id="UP001626593">
    <property type="component" value="Chromosome"/>
</dbReference>
<dbReference type="SUPFAM" id="SSF55103">
    <property type="entry name" value="FAD-linked oxidases, C-terminal domain"/>
    <property type="match status" value="1"/>
</dbReference>
<dbReference type="Gene3D" id="1.10.45.10">
    <property type="entry name" value="Vanillyl-alcohol Oxidase, Chain A, domain 4"/>
    <property type="match status" value="1"/>
</dbReference>
<sequence>MNIAADPVVLGEQEADFSSVDKARVVEALARVLPAGALMYDAEDLRPYECDGLSAYRQMPMVVVLPTTEEQVVAVLKVCSEIGVPVVARGAGTGLSGGALPHKFGVVLSLARFNRILHLDAHARTAVVQPGVRNLAISEAASPHGLYYAPDPSSQIACTIGGNVAENSGGVHCLKYGLTVHNVLRVRGVTIDGEVVEIGNHGLDAPGYDLLALMIGSEGMLAVVTEVTVRLTPKPQLAQCVLAAFDDVIKAGEAVAEIIAAGIIPAGLEMMDQPATAAVEQFVHAGYPLDAKAILLCESDGTPEEVAEEIERVRAVLEASGATEIRVSRDEAERMKFWAGRKAAFPAAGRISPDYYCMDGTIPRKRLGEMLEAIQEMEGKHGLRCINVFHAGDGNLHPLILFDANQEGELERAEAFGADILELSVALGGTITGEHGVGIEKINQMCSQFTRPELTMFFRVKGAFDARGLLNPGKAIPTLNRCAEYGRMRVSNGHVPYPDIPRF</sequence>
<dbReference type="Pfam" id="PF01565">
    <property type="entry name" value="FAD_binding_4"/>
    <property type="match status" value="1"/>
</dbReference>
<protein>
    <submittedName>
        <fullName evidence="6">FAD-linked oxidase C-terminal domain-containing protein</fullName>
    </submittedName>
</protein>
<dbReference type="Gene3D" id="3.30.43.10">
    <property type="entry name" value="Uridine Diphospho-n-acetylenolpyruvylglucosamine Reductase, domain 2"/>
    <property type="match status" value="1"/>
</dbReference>
<name>A0ABZ1AI54_AROEV</name>
<evidence type="ECO:0000259" key="5">
    <source>
        <dbReference type="PROSITE" id="PS51387"/>
    </source>
</evidence>
<dbReference type="PROSITE" id="PS51387">
    <property type="entry name" value="FAD_PCMH"/>
    <property type="match status" value="1"/>
</dbReference>
<dbReference type="SUPFAM" id="SSF56176">
    <property type="entry name" value="FAD-binding/transporter-associated domain-like"/>
    <property type="match status" value="1"/>
</dbReference>
<accession>A0ABZ1AI54</accession>
<keyword evidence="3" id="KW-0274">FAD</keyword>
<dbReference type="PANTHER" id="PTHR42934">
    <property type="entry name" value="GLYCOLATE OXIDASE SUBUNIT GLCD"/>
    <property type="match status" value="1"/>
</dbReference>
<dbReference type="Gene3D" id="3.30.70.2190">
    <property type="match status" value="1"/>
</dbReference>
<keyword evidence="2" id="KW-0285">Flavoprotein</keyword>
<dbReference type="InterPro" id="IPR016164">
    <property type="entry name" value="FAD-linked_Oxase-like_C"/>
</dbReference>
<dbReference type="Gene3D" id="3.30.70.2740">
    <property type="match status" value="1"/>
</dbReference>
<dbReference type="InterPro" id="IPR016167">
    <property type="entry name" value="FAD-bd_PCMH_sub1"/>
</dbReference>
<feature type="domain" description="FAD-binding PCMH-type" evidence="5">
    <location>
        <begin position="56"/>
        <end position="234"/>
    </location>
</feature>
<reference evidence="6 7" key="1">
    <citation type="submission" date="2023-12" db="EMBL/GenBank/DDBJ databases">
        <title>A. evansii MAY27, complete genome.</title>
        <authorList>
            <person name="Wang Y."/>
        </authorList>
    </citation>
    <scope>NUCLEOTIDE SEQUENCE [LARGE SCALE GENOMIC DNA]</scope>
    <source>
        <strain evidence="6 7">MAY27</strain>
    </source>
</reference>
<evidence type="ECO:0000313" key="7">
    <source>
        <dbReference type="Proteomes" id="UP001626593"/>
    </source>
</evidence>